<accession>A0A1A8QJT0</accession>
<sequence>KVSLIINCSVSLSTGCLLILIMAFHYKDIRVDPRTDGSDGHGPVAYCHHLPHGGIRRRFTQHQLWQSCVSVHWCHGKTI</sequence>
<dbReference type="EMBL" id="HAEH01012032">
    <property type="protein sequence ID" value="SBR93766.1"/>
    <property type="molecule type" value="Transcribed_RNA"/>
</dbReference>
<gene>
    <name evidence="2" type="primary">KCNN4</name>
</gene>
<feature type="transmembrane region" description="Helical" evidence="1">
    <location>
        <begin position="6"/>
        <end position="26"/>
    </location>
</feature>
<feature type="non-terminal residue" evidence="2">
    <location>
        <position position="79"/>
    </location>
</feature>
<protein>
    <submittedName>
        <fullName evidence="2">Potassium intermediate/small conductance calcium-activated channel, subfamily N, member 4</fullName>
    </submittedName>
</protein>
<name>A0A1A8QJT0_9TELE</name>
<feature type="non-terminal residue" evidence="2">
    <location>
        <position position="1"/>
    </location>
</feature>
<reference evidence="2" key="1">
    <citation type="submission" date="2016-05" db="EMBL/GenBank/DDBJ databases">
        <authorList>
            <person name="Lavstsen T."/>
            <person name="Jespersen J.S."/>
        </authorList>
    </citation>
    <scope>NUCLEOTIDE SEQUENCE</scope>
    <source>
        <tissue evidence="2">Brain</tissue>
    </source>
</reference>
<dbReference type="AlphaFoldDB" id="A0A1A8QJT0"/>
<keyword evidence="1" id="KW-0472">Membrane</keyword>
<organism evidence="2">
    <name type="scientific">Nothobranchius rachovii</name>
    <name type="common">bluefin notho</name>
    <dbReference type="NCBI Taxonomy" id="451742"/>
    <lineage>
        <taxon>Eukaryota</taxon>
        <taxon>Metazoa</taxon>
        <taxon>Chordata</taxon>
        <taxon>Craniata</taxon>
        <taxon>Vertebrata</taxon>
        <taxon>Euteleostomi</taxon>
        <taxon>Actinopterygii</taxon>
        <taxon>Neopterygii</taxon>
        <taxon>Teleostei</taxon>
        <taxon>Neoteleostei</taxon>
        <taxon>Acanthomorphata</taxon>
        <taxon>Ovalentaria</taxon>
        <taxon>Atherinomorphae</taxon>
        <taxon>Cyprinodontiformes</taxon>
        <taxon>Nothobranchiidae</taxon>
        <taxon>Nothobranchius</taxon>
    </lineage>
</organism>
<proteinExistence type="predicted"/>
<evidence type="ECO:0000256" key="1">
    <source>
        <dbReference type="SAM" id="Phobius"/>
    </source>
</evidence>
<reference evidence="2" key="2">
    <citation type="submission" date="2016-06" db="EMBL/GenBank/DDBJ databases">
        <title>The genome of a short-lived fish provides insights into sex chromosome evolution and the genetic control of aging.</title>
        <authorList>
            <person name="Reichwald K."/>
            <person name="Felder M."/>
            <person name="Petzold A."/>
            <person name="Koch P."/>
            <person name="Groth M."/>
            <person name="Platzer M."/>
        </authorList>
    </citation>
    <scope>NUCLEOTIDE SEQUENCE</scope>
    <source>
        <tissue evidence="2">Brain</tissue>
    </source>
</reference>
<keyword evidence="1" id="KW-1133">Transmembrane helix</keyword>
<keyword evidence="1" id="KW-0812">Transmembrane</keyword>
<evidence type="ECO:0000313" key="2">
    <source>
        <dbReference type="EMBL" id="SBR93766.1"/>
    </source>
</evidence>